<keyword evidence="10" id="KW-0902">Two-component regulatory system</keyword>
<evidence type="ECO:0000313" key="14">
    <source>
        <dbReference type="EMBL" id="MDQ0152868.1"/>
    </source>
</evidence>
<dbReference type="SMART" id="SM00387">
    <property type="entry name" value="HATPase_c"/>
    <property type="match status" value="1"/>
</dbReference>
<dbReference type="PROSITE" id="PS50885">
    <property type="entry name" value="HAMP"/>
    <property type="match status" value="1"/>
</dbReference>
<keyword evidence="4" id="KW-0808">Transferase</keyword>
<dbReference type="InterPro" id="IPR010559">
    <property type="entry name" value="Sig_transdc_His_kin_internal"/>
</dbReference>
<evidence type="ECO:0000256" key="8">
    <source>
        <dbReference type="ARBA" id="ARBA00022840"/>
    </source>
</evidence>
<keyword evidence="11 12" id="KW-0472">Membrane</keyword>
<gene>
    <name evidence="14" type="ORF">J2S20_001569</name>
</gene>
<keyword evidence="15" id="KW-1185">Reference proteome</keyword>
<keyword evidence="6" id="KW-0547">Nucleotide-binding</keyword>
<keyword evidence="2" id="KW-1003">Cell membrane</keyword>
<dbReference type="Pfam" id="PF06580">
    <property type="entry name" value="His_kinase"/>
    <property type="match status" value="1"/>
</dbReference>
<keyword evidence="9 12" id="KW-1133">Transmembrane helix</keyword>
<dbReference type="GO" id="GO:0000155">
    <property type="term" value="F:phosphorelay sensor kinase activity"/>
    <property type="evidence" value="ECO:0007669"/>
    <property type="project" value="InterPro"/>
</dbReference>
<feature type="transmembrane region" description="Helical" evidence="12">
    <location>
        <begin position="28"/>
        <end position="48"/>
    </location>
</feature>
<dbReference type="Proteomes" id="UP001241537">
    <property type="component" value="Unassembled WGS sequence"/>
</dbReference>
<protein>
    <submittedName>
        <fullName evidence="14">Sensor histidine kinase YesM</fullName>
    </submittedName>
</protein>
<reference evidence="14" key="1">
    <citation type="submission" date="2023-07" db="EMBL/GenBank/DDBJ databases">
        <title>Genomic Encyclopedia of Type Strains, Phase IV (KMG-IV): sequencing the most valuable type-strain genomes for metagenomic binning, comparative biology and taxonomic classification.</title>
        <authorList>
            <person name="Goeker M."/>
        </authorList>
    </citation>
    <scope>NUCLEOTIDE SEQUENCE</scope>
    <source>
        <strain evidence="14">DSM 19659</strain>
    </source>
</reference>
<keyword evidence="3" id="KW-0597">Phosphoprotein</keyword>
<evidence type="ECO:0000256" key="11">
    <source>
        <dbReference type="ARBA" id="ARBA00023136"/>
    </source>
</evidence>
<keyword evidence="8" id="KW-0067">ATP-binding</keyword>
<dbReference type="SUPFAM" id="SSF55874">
    <property type="entry name" value="ATPase domain of HSP90 chaperone/DNA topoisomerase II/histidine kinase"/>
    <property type="match status" value="1"/>
</dbReference>
<evidence type="ECO:0000256" key="4">
    <source>
        <dbReference type="ARBA" id="ARBA00022679"/>
    </source>
</evidence>
<feature type="transmembrane region" description="Helical" evidence="12">
    <location>
        <begin position="266"/>
        <end position="287"/>
    </location>
</feature>
<comment type="subcellular location">
    <subcellularLocation>
        <location evidence="1">Cell membrane</location>
        <topology evidence="1">Multi-pass membrane protein</topology>
    </subcellularLocation>
</comment>
<keyword evidence="7 14" id="KW-0418">Kinase</keyword>
<evidence type="ECO:0000256" key="1">
    <source>
        <dbReference type="ARBA" id="ARBA00004651"/>
    </source>
</evidence>
<dbReference type="InterPro" id="IPR036890">
    <property type="entry name" value="HATPase_C_sf"/>
</dbReference>
<dbReference type="GO" id="GO:0005886">
    <property type="term" value="C:plasma membrane"/>
    <property type="evidence" value="ECO:0007669"/>
    <property type="project" value="UniProtKB-SubCell"/>
</dbReference>
<evidence type="ECO:0000256" key="10">
    <source>
        <dbReference type="ARBA" id="ARBA00023012"/>
    </source>
</evidence>
<name>A0AAE3VB83_9FIRM</name>
<comment type="caution">
    <text evidence="14">The sequence shown here is derived from an EMBL/GenBank/DDBJ whole genome shotgun (WGS) entry which is preliminary data.</text>
</comment>
<dbReference type="Pfam" id="PF02518">
    <property type="entry name" value="HATPase_c"/>
    <property type="match status" value="1"/>
</dbReference>
<sequence>MKPSDCTEVKSFADNLRSMLLRHTLQRTLQLVVAGICLVAAVVLSWGVRRSHQVNASVRKRSTEILAEYQGLLERIAAVEEREINRISSTWQHIILDDYYETVFQQGLAADLYLLDSEGRPYISSEGYISEEEQSAFSRQWKLSPAAYDSSALQISILKGEKRSLIMAKPIYDGEHISGFAVLHIKEKEFSRLCSEEAIRIVLTDTDGWALSPDSNKLLNAIHQLREELLGKKGFCIARDGIYYVVSSDLMHGDLRLYAIWNLTHAAFLMGIIVFFILLILILILIFSRISSKQLAAAFSEDILVLQDALHAACDGDLSRTVNIHSSTELQSIGESYNSMLSSLKKQMADNEALAQVVADEQVKQLGKQFTAHFLFNTLDNIHYMCRSSPELAESMIISLSDLLRYNTHSPNEKVSLAEDMHYIKTYLDIIRIRFQEAFTYEIQMDGALEDYMILKLLLQPLLENALKYGRENRDVLKLLIRVRKEGDQICLECRDNGEGINPPLLKRIQDNLSKPENFSSHLGLYNLHRRIQLTYGKNYGLSLKNENGLVASIRIPTETEPEL</sequence>
<evidence type="ECO:0000256" key="3">
    <source>
        <dbReference type="ARBA" id="ARBA00022553"/>
    </source>
</evidence>
<evidence type="ECO:0000256" key="7">
    <source>
        <dbReference type="ARBA" id="ARBA00022777"/>
    </source>
</evidence>
<dbReference type="Gene3D" id="6.10.340.10">
    <property type="match status" value="1"/>
</dbReference>
<dbReference type="InterPro" id="IPR050640">
    <property type="entry name" value="Bact_2-comp_sensor_kinase"/>
</dbReference>
<evidence type="ECO:0000256" key="9">
    <source>
        <dbReference type="ARBA" id="ARBA00022989"/>
    </source>
</evidence>
<dbReference type="AlphaFoldDB" id="A0AAE3VB83"/>
<accession>A0AAE3VB83</accession>
<dbReference type="PANTHER" id="PTHR34220:SF11">
    <property type="entry name" value="SENSOR PROTEIN KINASE HPTS"/>
    <property type="match status" value="1"/>
</dbReference>
<evidence type="ECO:0000256" key="2">
    <source>
        <dbReference type="ARBA" id="ARBA00022475"/>
    </source>
</evidence>
<evidence type="ECO:0000313" key="15">
    <source>
        <dbReference type="Proteomes" id="UP001241537"/>
    </source>
</evidence>
<dbReference type="Gene3D" id="3.30.565.10">
    <property type="entry name" value="Histidine kinase-like ATPase, C-terminal domain"/>
    <property type="match status" value="1"/>
</dbReference>
<evidence type="ECO:0000256" key="12">
    <source>
        <dbReference type="SAM" id="Phobius"/>
    </source>
</evidence>
<evidence type="ECO:0000256" key="6">
    <source>
        <dbReference type="ARBA" id="ARBA00022741"/>
    </source>
</evidence>
<evidence type="ECO:0000256" key="5">
    <source>
        <dbReference type="ARBA" id="ARBA00022692"/>
    </source>
</evidence>
<organism evidence="14 15">
    <name type="scientific">Moryella indoligenes</name>
    <dbReference type="NCBI Taxonomy" id="371674"/>
    <lineage>
        <taxon>Bacteria</taxon>
        <taxon>Bacillati</taxon>
        <taxon>Bacillota</taxon>
        <taxon>Clostridia</taxon>
        <taxon>Lachnospirales</taxon>
        <taxon>Lachnospiraceae</taxon>
        <taxon>Moryella</taxon>
    </lineage>
</organism>
<dbReference type="InterPro" id="IPR003660">
    <property type="entry name" value="HAMP_dom"/>
</dbReference>
<dbReference type="CDD" id="cd06225">
    <property type="entry name" value="HAMP"/>
    <property type="match status" value="1"/>
</dbReference>
<evidence type="ECO:0000259" key="13">
    <source>
        <dbReference type="PROSITE" id="PS50885"/>
    </source>
</evidence>
<dbReference type="SMART" id="SM00304">
    <property type="entry name" value="HAMP"/>
    <property type="match status" value="1"/>
</dbReference>
<dbReference type="PANTHER" id="PTHR34220">
    <property type="entry name" value="SENSOR HISTIDINE KINASE YPDA"/>
    <property type="match status" value="1"/>
</dbReference>
<dbReference type="InterPro" id="IPR003594">
    <property type="entry name" value="HATPase_dom"/>
</dbReference>
<proteinExistence type="predicted"/>
<dbReference type="EMBL" id="JAUSTO010000009">
    <property type="protein sequence ID" value="MDQ0152868.1"/>
    <property type="molecule type" value="Genomic_DNA"/>
</dbReference>
<feature type="domain" description="HAMP" evidence="13">
    <location>
        <begin position="315"/>
        <end position="349"/>
    </location>
</feature>
<keyword evidence="5 12" id="KW-0812">Transmembrane</keyword>
<dbReference type="GO" id="GO:0005524">
    <property type="term" value="F:ATP binding"/>
    <property type="evidence" value="ECO:0007669"/>
    <property type="project" value="UniProtKB-KW"/>
</dbReference>